<dbReference type="EMBL" id="BMFV01000004">
    <property type="protein sequence ID" value="GGH77085.1"/>
    <property type="molecule type" value="Genomic_DNA"/>
</dbReference>
<dbReference type="InterPro" id="IPR029058">
    <property type="entry name" value="AB_hydrolase_fold"/>
</dbReference>
<dbReference type="PANTHER" id="PTHR43798:SF31">
    <property type="entry name" value="AB HYDROLASE SUPERFAMILY PROTEIN YCLE"/>
    <property type="match status" value="1"/>
</dbReference>
<reference evidence="3" key="1">
    <citation type="journal article" date="2014" name="Int. J. Syst. Evol. Microbiol.">
        <title>Complete genome sequence of Corynebacterium casei LMG S-19264T (=DSM 44701T), isolated from a smear-ripened cheese.</title>
        <authorList>
            <consortium name="US DOE Joint Genome Institute (JGI-PGF)"/>
            <person name="Walter F."/>
            <person name="Albersmeier A."/>
            <person name="Kalinowski J."/>
            <person name="Ruckert C."/>
        </authorList>
    </citation>
    <scope>NUCLEOTIDE SEQUENCE</scope>
    <source>
        <strain evidence="3">CGMCC 1.12777</strain>
    </source>
</reference>
<evidence type="ECO:0000313" key="3">
    <source>
        <dbReference type="EMBL" id="GGH77085.1"/>
    </source>
</evidence>
<keyword evidence="4" id="KW-1185">Reference proteome</keyword>
<reference evidence="3" key="2">
    <citation type="submission" date="2020-09" db="EMBL/GenBank/DDBJ databases">
        <authorList>
            <person name="Sun Q."/>
            <person name="Zhou Y."/>
        </authorList>
    </citation>
    <scope>NUCLEOTIDE SEQUENCE</scope>
    <source>
        <strain evidence="3">CGMCC 1.12777</strain>
    </source>
</reference>
<dbReference type="SUPFAM" id="SSF53474">
    <property type="entry name" value="alpha/beta-Hydrolases"/>
    <property type="match status" value="1"/>
</dbReference>
<dbReference type="RefSeq" id="WP_188496149.1">
    <property type="nucleotide sequence ID" value="NZ_BMFV01000004.1"/>
</dbReference>
<feature type="domain" description="AB hydrolase-1" evidence="2">
    <location>
        <begin position="44"/>
        <end position="269"/>
    </location>
</feature>
<dbReference type="InterPro" id="IPR050266">
    <property type="entry name" value="AB_hydrolase_sf"/>
</dbReference>
<gene>
    <name evidence="3" type="ORF">GCM10007096_08460</name>
</gene>
<dbReference type="AlphaFoldDB" id="A0A8J3EKW5"/>
<dbReference type="Pfam" id="PF00561">
    <property type="entry name" value="Abhydrolase_1"/>
    <property type="match status" value="1"/>
</dbReference>
<organism evidence="3 4">
    <name type="scientific">Pullulanibacillus pueri</name>
    <dbReference type="NCBI Taxonomy" id="1437324"/>
    <lineage>
        <taxon>Bacteria</taxon>
        <taxon>Bacillati</taxon>
        <taxon>Bacillota</taxon>
        <taxon>Bacilli</taxon>
        <taxon>Bacillales</taxon>
        <taxon>Sporolactobacillaceae</taxon>
        <taxon>Pullulanibacillus</taxon>
    </lineage>
</organism>
<dbReference type="PANTHER" id="PTHR43798">
    <property type="entry name" value="MONOACYLGLYCEROL LIPASE"/>
    <property type="match status" value="1"/>
</dbReference>
<name>A0A8J3EKW5_9BACL</name>
<keyword evidence="1" id="KW-0378">Hydrolase</keyword>
<dbReference type="GO" id="GO:0016020">
    <property type="term" value="C:membrane"/>
    <property type="evidence" value="ECO:0007669"/>
    <property type="project" value="TreeGrafter"/>
</dbReference>
<proteinExistence type="predicted"/>
<dbReference type="Gene3D" id="3.40.50.1820">
    <property type="entry name" value="alpha/beta hydrolase"/>
    <property type="match status" value="1"/>
</dbReference>
<dbReference type="Proteomes" id="UP000656813">
    <property type="component" value="Unassembled WGS sequence"/>
</dbReference>
<evidence type="ECO:0000313" key="4">
    <source>
        <dbReference type="Proteomes" id="UP000656813"/>
    </source>
</evidence>
<sequence>MEKGWKQAVLKTARGTFEYFQKGKGIPLCVTHYYSDFNATGDLFADAFTPHFSVYLVNLRGTGKSTPIQKGEDIGFTETVKDLEAIRETLGFSSWSFAGHSTGGMVGLVYGLSSRSSLHQLFLVGTAASKDYMFADGCIYRQDHPQFAKMQELLNQIQDINTPEGVRTALGKERKALSLYDQRLYDAVFPPTIHKKTAVDRLNYFSHQEIHKFDVIDQLSHIDVPTWIACGKYDVQCPASCSQTIYRGIPHSELHIFEKSNHYPFAEEPVLFQAALASFIERY</sequence>
<evidence type="ECO:0000259" key="2">
    <source>
        <dbReference type="Pfam" id="PF00561"/>
    </source>
</evidence>
<protein>
    <submittedName>
        <fullName evidence="3">Proline iminopeptidase</fullName>
    </submittedName>
</protein>
<accession>A0A8J3EKW5</accession>
<evidence type="ECO:0000256" key="1">
    <source>
        <dbReference type="ARBA" id="ARBA00022801"/>
    </source>
</evidence>
<dbReference type="InterPro" id="IPR000073">
    <property type="entry name" value="AB_hydrolase_1"/>
</dbReference>
<comment type="caution">
    <text evidence="3">The sequence shown here is derived from an EMBL/GenBank/DDBJ whole genome shotgun (WGS) entry which is preliminary data.</text>
</comment>
<dbReference type="GO" id="GO:0016787">
    <property type="term" value="F:hydrolase activity"/>
    <property type="evidence" value="ECO:0007669"/>
    <property type="project" value="UniProtKB-KW"/>
</dbReference>